<dbReference type="InterPro" id="IPR028973">
    <property type="entry name" value="PhnB-like"/>
</dbReference>
<dbReference type="PANTHER" id="PTHR33990:SF2">
    <property type="entry name" value="PHNB-LIKE DOMAIN-CONTAINING PROTEIN"/>
    <property type="match status" value="1"/>
</dbReference>
<name>A0A923HIH9_9BURK</name>
<accession>A0A923HIH9</accession>
<evidence type="ECO:0000259" key="1">
    <source>
        <dbReference type="Pfam" id="PF06983"/>
    </source>
</evidence>
<sequence length="157" mass="17902">MNKITPCLWFNFNAEEAVNHYTSIFSNSKILDVSRYGDAVPELNGKVLTMRFEIEGQTFIALNAGPQFPFTEAISLFVDCETQEEVDHYWDRLVEGGAPGRCAWLKDKFGVSWQIVPRSLVSMLQDDDVERSARVMKAMMEMSKIEVAKLEAAYHNK</sequence>
<dbReference type="PIRSF" id="PIRSF021700">
    <property type="entry name" value="3_dmu_93_MTrfase"/>
    <property type="match status" value="1"/>
</dbReference>
<gene>
    <name evidence="2" type="ORF">H8K36_03230</name>
</gene>
<dbReference type="Pfam" id="PF06983">
    <property type="entry name" value="3-dmu-9_3-mt"/>
    <property type="match status" value="1"/>
</dbReference>
<dbReference type="InterPro" id="IPR009725">
    <property type="entry name" value="3_dmu_93_MTrfase"/>
</dbReference>
<comment type="caution">
    <text evidence="2">The sequence shown here is derived from an EMBL/GenBank/DDBJ whole genome shotgun (WGS) entry which is preliminary data.</text>
</comment>
<keyword evidence="3" id="KW-1185">Reference proteome</keyword>
<evidence type="ECO:0000313" key="3">
    <source>
        <dbReference type="Proteomes" id="UP000627446"/>
    </source>
</evidence>
<dbReference type="SUPFAM" id="SSF54593">
    <property type="entry name" value="Glyoxalase/Bleomycin resistance protein/Dihydroxybiphenyl dioxygenase"/>
    <property type="match status" value="1"/>
</dbReference>
<reference evidence="2" key="1">
    <citation type="submission" date="2020-08" db="EMBL/GenBank/DDBJ databases">
        <title>Novel species isolated from subtropical streams in China.</title>
        <authorList>
            <person name="Lu H."/>
        </authorList>
    </citation>
    <scope>NUCLEOTIDE SEQUENCE</scope>
    <source>
        <strain evidence="2">LX22W</strain>
    </source>
</reference>
<feature type="domain" description="PhnB-like" evidence="1">
    <location>
        <begin position="3"/>
        <end position="116"/>
    </location>
</feature>
<protein>
    <submittedName>
        <fullName evidence="2">VOC family protein</fullName>
    </submittedName>
</protein>
<dbReference type="AlphaFoldDB" id="A0A923HIH9"/>
<dbReference type="Gene3D" id="3.10.180.10">
    <property type="entry name" value="2,3-Dihydroxybiphenyl 1,2-Dioxygenase, domain 1"/>
    <property type="match status" value="1"/>
</dbReference>
<dbReference type="CDD" id="cd06588">
    <property type="entry name" value="PhnB_like"/>
    <property type="match status" value="1"/>
</dbReference>
<dbReference type="InterPro" id="IPR029068">
    <property type="entry name" value="Glyas_Bleomycin-R_OHBP_Dase"/>
</dbReference>
<dbReference type="PANTHER" id="PTHR33990">
    <property type="entry name" value="PROTEIN YJDN-RELATED"/>
    <property type="match status" value="1"/>
</dbReference>
<dbReference type="EMBL" id="JACOFZ010000001">
    <property type="protein sequence ID" value="MBC3880375.1"/>
    <property type="molecule type" value="Genomic_DNA"/>
</dbReference>
<dbReference type="RefSeq" id="WP_186915108.1">
    <property type="nucleotide sequence ID" value="NZ_JACOFZ010000001.1"/>
</dbReference>
<dbReference type="Proteomes" id="UP000627446">
    <property type="component" value="Unassembled WGS sequence"/>
</dbReference>
<proteinExistence type="predicted"/>
<evidence type="ECO:0000313" key="2">
    <source>
        <dbReference type="EMBL" id="MBC3880375.1"/>
    </source>
</evidence>
<organism evidence="2 3">
    <name type="scientific">Undibacterium nitidum</name>
    <dbReference type="NCBI Taxonomy" id="2762298"/>
    <lineage>
        <taxon>Bacteria</taxon>
        <taxon>Pseudomonadati</taxon>
        <taxon>Pseudomonadota</taxon>
        <taxon>Betaproteobacteria</taxon>
        <taxon>Burkholderiales</taxon>
        <taxon>Oxalobacteraceae</taxon>
        <taxon>Undibacterium</taxon>
    </lineage>
</organism>